<keyword evidence="2" id="KW-1185">Reference proteome</keyword>
<dbReference type="EMBL" id="ML209378">
    <property type="protein sequence ID" value="TFK58419.1"/>
    <property type="molecule type" value="Genomic_DNA"/>
</dbReference>
<accession>A0ACD2ZYA6</accession>
<sequence length="382" mass="43832">TTWGDWNPGCPVQPIRQRDDRSKQLTNAEKATKEMKARARKKVEDAINKRLEKIDNLVETQIDELVEESGISKQKMRSLAYHTSKVAHERNMSVYNTYVANKTRTLNEIKKMINWQQEKLLLTPEDEEKLLWDANQKKALKKTGIHGNHHACLADSTSTVQRMGNEAGNLYLRTGTHSFTFTTRGHSDDQVIPGFYATPGVEKFFKDVLHLTHWQISALFEHWCCLEEHGEPYTENLDTLRAECRRYIGGGLHTHSPSILLIHLPNKKMNYENYDAAIVAKHKVRLEGWPEGIDFGSPANIMTVDEARKLRDALKHGTCKWVILDEEQLNTRGKENTINPMDVHRKHKPRSDKGKTRGPNKRTKDISKVILGTSSLVQTSHW</sequence>
<proteinExistence type="predicted"/>
<gene>
    <name evidence="1" type="ORF">BDN72DRAFT_913392</name>
</gene>
<reference evidence="1 2" key="1">
    <citation type="journal article" date="2019" name="Nat. Ecol. Evol.">
        <title>Megaphylogeny resolves global patterns of mushroom evolution.</title>
        <authorList>
            <person name="Varga T."/>
            <person name="Krizsan K."/>
            <person name="Foldi C."/>
            <person name="Dima B."/>
            <person name="Sanchez-Garcia M."/>
            <person name="Sanchez-Ramirez S."/>
            <person name="Szollosi G.J."/>
            <person name="Szarkandi J.G."/>
            <person name="Papp V."/>
            <person name="Albert L."/>
            <person name="Andreopoulos W."/>
            <person name="Angelini C."/>
            <person name="Antonin V."/>
            <person name="Barry K.W."/>
            <person name="Bougher N.L."/>
            <person name="Buchanan P."/>
            <person name="Buyck B."/>
            <person name="Bense V."/>
            <person name="Catcheside P."/>
            <person name="Chovatia M."/>
            <person name="Cooper J."/>
            <person name="Damon W."/>
            <person name="Desjardin D."/>
            <person name="Finy P."/>
            <person name="Geml J."/>
            <person name="Haridas S."/>
            <person name="Hughes K."/>
            <person name="Justo A."/>
            <person name="Karasinski D."/>
            <person name="Kautmanova I."/>
            <person name="Kiss B."/>
            <person name="Kocsube S."/>
            <person name="Kotiranta H."/>
            <person name="LaButti K.M."/>
            <person name="Lechner B.E."/>
            <person name="Liimatainen K."/>
            <person name="Lipzen A."/>
            <person name="Lukacs Z."/>
            <person name="Mihaltcheva S."/>
            <person name="Morgado L.N."/>
            <person name="Niskanen T."/>
            <person name="Noordeloos M.E."/>
            <person name="Ohm R.A."/>
            <person name="Ortiz-Santana B."/>
            <person name="Ovrebo C."/>
            <person name="Racz N."/>
            <person name="Riley R."/>
            <person name="Savchenko A."/>
            <person name="Shiryaev A."/>
            <person name="Soop K."/>
            <person name="Spirin V."/>
            <person name="Szebenyi C."/>
            <person name="Tomsovsky M."/>
            <person name="Tulloss R.E."/>
            <person name="Uehling J."/>
            <person name="Grigoriev I.V."/>
            <person name="Vagvolgyi C."/>
            <person name="Papp T."/>
            <person name="Martin F.M."/>
            <person name="Miettinen O."/>
            <person name="Hibbett D.S."/>
            <person name="Nagy L.G."/>
        </authorList>
    </citation>
    <scope>NUCLEOTIDE SEQUENCE [LARGE SCALE GENOMIC DNA]</scope>
    <source>
        <strain evidence="1 2">NL-1719</strain>
    </source>
</reference>
<evidence type="ECO:0000313" key="1">
    <source>
        <dbReference type="EMBL" id="TFK58419.1"/>
    </source>
</evidence>
<organism evidence="1 2">
    <name type="scientific">Pluteus cervinus</name>
    <dbReference type="NCBI Taxonomy" id="181527"/>
    <lineage>
        <taxon>Eukaryota</taxon>
        <taxon>Fungi</taxon>
        <taxon>Dikarya</taxon>
        <taxon>Basidiomycota</taxon>
        <taxon>Agaricomycotina</taxon>
        <taxon>Agaricomycetes</taxon>
        <taxon>Agaricomycetidae</taxon>
        <taxon>Agaricales</taxon>
        <taxon>Pluteineae</taxon>
        <taxon>Pluteaceae</taxon>
        <taxon>Pluteus</taxon>
    </lineage>
</organism>
<feature type="non-terminal residue" evidence="1">
    <location>
        <position position="1"/>
    </location>
</feature>
<protein>
    <submittedName>
        <fullName evidence="1">Uncharacterized protein</fullName>
    </submittedName>
</protein>
<dbReference type="Proteomes" id="UP000308600">
    <property type="component" value="Unassembled WGS sequence"/>
</dbReference>
<name>A0ACD2ZYA6_9AGAR</name>
<evidence type="ECO:0000313" key="2">
    <source>
        <dbReference type="Proteomes" id="UP000308600"/>
    </source>
</evidence>